<dbReference type="Pfam" id="PF07690">
    <property type="entry name" value="MFS_1"/>
    <property type="match status" value="1"/>
</dbReference>
<feature type="domain" description="Major facilitator superfamily (MFS) profile" evidence="5">
    <location>
        <begin position="1"/>
        <end position="369"/>
    </location>
</feature>
<dbReference type="GO" id="GO:0022857">
    <property type="term" value="F:transmembrane transporter activity"/>
    <property type="evidence" value="ECO:0007669"/>
    <property type="project" value="InterPro"/>
</dbReference>
<dbReference type="PROSITE" id="PS50850">
    <property type="entry name" value="MFS"/>
    <property type="match status" value="1"/>
</dbReference>
<dbReference type="RefSeq" id="WP_170131180.1">
    <property type="nucleotide sequence ID" value="NZ_QJSX01000020.1"/>
</dbReference>
<dbReference type="AlphaFoldDB" id="A0A318SH17"/>
<keyword evidence="1 4" id="KW-0812">Transmembrane</keyword>
<evidence type="ECO:0000256" key="4">
    <source>
        <dbReference type="SAM" id="Phobius"/>
    </source>
</evidence>
<dbReference type="PANTHER" id="PTHR43129:SF1">
    <property type="entry name" value="FOSMIDOMYCIN RESISTANCE PROTEIN"/>
    <property type="match status" value="1"/>
</dbReference>
<feature type="transmembrane region" description="Helical" evidence="4">
    <location>
        <begin position="258"/>
        <end position="274"/>
    </location>
</feature>
<dbReference type="SUPFAM" id="SSF103473">
    <property type="entry name" value="MFS general substrate transporter"/>
    <property type="match status" value="1"/>
</dbReference>
<dbReference type="CDD" id="cd17478">
    <property type="entry name" value="MFS_FsR"/>
    <property type="match status" value="1"/>
</dbReference>
<accession>A0A318SH17</accession>
<feature type="transmembrane region" description="Helical" evidence="4">
    <location>
        <begin position="123"/>
        <end position="143"/>
    </location>
</feature>
<reference evidence="6 7" key="1">
    <citation type="submission" date="2018-06" db="EMBL/GenBank/DDBJ databases">
        <title>Genomic Encyclopedia of Type Strains, Phase IV (KMG-IV): sequencing the most valuable type-strain genomes for metagenomic binning, comparative biology and taxonomic classification.</title>
        <authorList>
            <person name="Goeker M."/>
        </authorList>
    </citation>
    <scope>NUCLEOTIDE SEQUENCE [LARGE SCALE GENOMIC DNA]</scope>
    <source>
        <strain evidence="6 7">DSM 18048</strain>
    </source>
</reference>
<evidence type="ECO:0000256" key="3">
    <source>
        <dbReference type="ARBA" id="ARBA00023136"/>
    </source>
</evidence>
<dbReference type="Proteomes" id="UP000248326">
    <property type="component" value="Unassembled WGS sequence"/>
</dbReference>
<name>A0A318SH17_9DEIO</name>
<feature type="transmembrane region" description="Helical" evidence="4">
    <location>
        <begin position="228"/>
        <end position="251"/>
    </location>
</feature>
<dbReference type="PANTHER" id="PTHR43129">
    <property type="entry name" value="FOSMIDOMYCIN RESISTANCE PROTEIN"/>
    <property type="match status" value="1"/>
</dbReference>
<dbReference type="Gene3D" id="1.20.1250.20">
    <property type="entry name" value="MFS general substrate transporter like domains"/>
    <property type="match status" value="2"/>
</dbReference>
<feature type="transmembrane region" description="Helical" evidence="4">
    <location>
        <begin position="280"/>
        <end position="303"/>
    </location>
</feature>
<dbReference type="InterPro" id="IPR036259">
    <property type="entry name" value="MFS_trans_sf"/>
</dbReference>
<evidence type="ECO:0000256" key="1">
    <source>
        <dbReference type="ARBA" id="ARBA00022692"/>
    </source>
</evidence>
<gene>
    <name evidence="6" type="ORF">DES52_12019</name>
</gene>
<dbReference type="GO" id="GO:0005886">
    <property type="term" value="C:plasma membrane"/>
    <property type="evidence" value="ECO:0007669"/>
    <property type="project" value="TreeGrafter"/>
</dbReference>
<feature type="transmembrane region" description="Helical" evidence="4">
    <location>
        <begin position="189"/>
        <end position="208"/>
    </location>
</feature>
<keyword evidence="3 4" id="KW-0472">Membrane</keyword>
<dbReference type="EMBL" id="QJSX01000020">
    <property type="protein sequence ID" value="PYE49941.1"/>
    <property type="molecule type" value="Genomic_DNA"/>
</dbReference>
<evidence type="ECO:0000256" key="2">
    <source>
        <dbReference type="ARBA" id="ARBA00022989"/>
    </source>
</evidence>
<keyword evidence="2 4" id="KW-1133">Transmembrane helix</keyword>
<evidence type="ECO:0000313" key="7">
    <source>
        <dbReference type="Proteomes" id="UP000248326"/>
    </source>
</evidence>
<dbReference type="InterPro" id="IPR011701">
    <property type="entry name" value="MFS"/>
</dbReference>
<keyword evidence="7" id="KW-1185">Reference proteome</keyword>
<evidence type="ECO:0000259" key="5">
    <source>
        <dbReference type="PROSITE" id="PS50850"/>
    </source>
</evidence>
<sequence length="373" mass="38118">MTLSHASVDLQTGALPLLLPTLLLALNLNYALAAGVIAANQIVIAVAQPLFGLLGDKKSFTWMVPVGLALTGLGMATVLWMPSYPLVLLAVTLSGLGSAMFHPEGLTRVRANSGEKLASGTSLFFSGGNIGFGLAPIVTALLLERLGKPSVLLLLVPTVLSLLLLRSQWQDVRRPVSTRKVGAGGAGRVRWGLVGFLMLLITLRGTVTGGLTTFLPLGHDVLNLSKDAAATLVTIISLSGIVGTLVGGIVADRIGKKPLLVGSAAILMLAMLAFGHTDGFALHLGLLAVVGLCSSAAWPTIVLMIQDAMPGLTGLASGLSLGTVYAATGLGVAALGTFADRAGIPATLSLLSWLPLGVLLLTALLPVPKEASA</sequence>
<evidence type="ECO:0000313" key="6">
    <source>
        <dbReference type="EMBL" id="PYE49941.1"/>
    </source>
</evidence>
<feature type="transmembrane region" description="Helical" evidence="4">
    <location>
        <begin position="315"/>
        <end position="338"/>
    </location>
</feature>
<feature type="transmembrane region" description="Helical" evidence="4">
    <location>
        <begin position="86"/>
        <end position="102"/>
    </location>
</feature>
<feature type="transmembrane region" description="Helical" evidence="4">
    <location>
        <begin position="149"/>
        <end position="169"/>
    </location>
</feature>
<protein>
    <submittedName>
        <fullName evidence="6">FSR family fosmidomycin resistance protein-like MFS transporter</fullName>
    </submittedName>
</protein>
<feature type="transmembrane region" description="Helical" evidence="4">
    <location>
        <begin position="344"/>
        <end position="367"/>
    </location>
</feature>
<dbReference type="InterPro" id="IPR020846">
    <property type="entry name" value="MFS_dom"/>
</dbReference>
<organism evidence="6 7">
    <name type="scientific">Deinococcus yavapaiensis KR-236</name>
    <dbReference type="NCBI Taxonomy" id="694435"/>
    <lineage>
        <taxon>Bacteria</taxon>
        <taxon>Thermotogati</taxon>
        <taxon>Deinococcota</taxon>
        <taxon>Deinococci</taxon>
        <taxon>Deinococcales</taxon>
        <taxon>Deinococcaceae</taxon>
        <taxon>Deinococcus</taxon>
    </lineage>
</organism>
<feature type="transmembrane region" description="Helical" evidence="4">
    <location>
        <begin position="59"/>
        <end position="80"/>
    </location>
</feature>
<proteinExistence type="predicted"/>
<comment type="caution">
    <text evidence="6">The sequence shown here is derived from an EMBL/GenBank/DDBJ whole genome shotgun (WGS) entry which is preliminary data.</text>
</comment>